<feature type="region of interest" description="Disordered" evidence="2">
    <location>
        <begin position="128"/>
        <end position="227"/>
    </location>
</feature>
<dbReference type="PANTHER" id="PTHR21501:SF1">
    <property type="entry name" value="PROTEIN FAM-161"/>
    <property type="match status" value="1"/>
</dbReference>
<keyword evidence="4" id="KW-1185">Reference proteome</keyword>
<dbReference type="Proteomes" id="UP001331761">
    <property type="component" value="Unassembled WGS sequence"/>
</dbReference>
<accession>A0AAN8ETA7</accession>
<reference evidence="3 4" key="1">
    <citation type="submission" date="2019-10" db="EMBL/GenBank/DDBJ databases">
        <title>Assembly and Annotation for the nematode Trichostrongylus colubriformis.</title>
        <authorList>
            <person name="Martin J."/>
        </authorList>
    </citation>
    <scope>NUCLEOTIDE SEQUENCE [LARGE SCALE GENOMIC DNA]</scope>
    <source>
        <strain evidence="3">G859</strain>
        <tissue evidence="3">Whole worm</tissue>
    </source>
</reference>
<dbReference type="AlphaFoldDB" id="A0AAN8ETA7"/>
<dbReference type="GO" id="GO:0044782">
    <property type="term" value="P:cilium organization"/>
    <property type="evidence" value="ECO:0007669"/>
    <property type="project" value="TreeGrafter"/>
</dbReference>
<dbReference type="EMBL" id="WIXE01023488">
    <property type="protein sequence ID" value="KAK5966435.1"/>
    <property type="molecule type" value="Genomic_DNA"/>
</dbReference>
<dbReference type="GO" id="GO:0005929">
    <property type="term" value="C:cilium"/>
    <property type="evidence" value="ECO:0007669"/>
    <property type="project" value="TreeGrafter"/>
</dbReference>
<evidence type="ECO:0000256" key="1">
    <source>
        <dbReference type="ARBA" id="ARBA00023054"/>
    </source>
</evidence>
<evidence type="ECO:0000256" key="2">
    <source>
        <dbReference type="SAM" id="MobiDB-lite"/>
    </source>
</evidence>
<evidence type="ECO:0000313" key="3">
    <source>
        <dbReference type="EMBL" id="KAK5966435.1"/>
    </source>
</evidence>
<name>A0AAN8ETA7_TRICO</name>
<protein>
    <submittedName>
        <fullName evidence="3">Uncharacterized protein</fullName>
    </submittedName>
</protein>
<sequence>MSKGDIAIRPTHSSTIRTEAIRQRQEKLSAERHRSEKFWEDRRDEMDLSRMRLLSSMGSLPNVNDEIERKTAEKIRHIAETTRDYERFLVEMQQRVIDRPLIMERQSIIAQKQKFARKYEERLAAVGKASTKVADRLTHGRHDSDVSGATYSVISREQTEVAGNGYGSGDFESEEETPGVRKRSSSSVSSSTSSSSSGTSSESSSSKKSQSSGTSEASSSSKNATNI</sequence>
<organism evidence="3 4">
    <name type="scientific">Trichostrongylus colubriformis</name>
    <name type="common">Black scour worm</name>
    <dbReference type="NCBI Taxonomy" id="6319"/>
    <lineage>
        <taxon>Eukaryota</taxon>
        <taxon>Metazoa</taxon>
        <taxon>Ecdysozoa</taxon>
        <taxon>Nematoda</taxon>
        <taxon>Chromadorea</taxon>
        <taxon>Rhabditida</taxon>
        <taxon>Rhabditina</taxon>
        <taxon>Rhabditomorpha</taxon>
        <taxon>Strongyloidea</taxon>
        <taxon>Trichostrongylidae</taxon>
        <taxon>Trichostrongylus</taxon>
    </lineage>
</organism>
<dbReference type="GO" id="GO:0005856">
    <property type="term" value="C:cytoskeleton"/>
    <property type="evidence" value="ECO:0007669"/>
    <property type="project" value="UniProtKB-ARBA"/>
</dbReference>
<evidence type="ECO:0000313" key="4">
    <source>
        <dbReference type="Proteomes" id="UP001331761"/>
    </source>
</evidence>
<gene>
    <name evidence="3" type="ORF">GCK32_009276</name>
</gene>
<keyword evidence="1" id="KW-0175">Coiled coil</keyword>
<feature type="non-terminal residue" evidence="3">
    <location>
        <position position="227"/>
    </location>
</feature>
<feature type="compositionally biased region" description="Polar residues" evidence="2">
    <location>
        <begin position="147"/>
        <end position="156"/>
    </location>
</feature>
<feature type="compositionally biased region" description="Low complexity" evidence="2">
    <location>
        <begin position="185"/>
        <end position="227"/>
    </location>
</feature>
<comment type="caution">
    <text evidence="3">The sequence shown here is derived from an EMBL/GenBank/DDBJ whole genome shotgun (WGS) entry which is preliminary data.</text>
</comment>
<dbReference type="InterPro" id="IPR051655">
    <property type="entry name" value="FAM161"/>
</dbReference>
<proteinExistence type="predicted"/>
<feature type="compositionally biased region" description="Basic and acidic residues" evidence="2">
    <location>
        <begin position="133"/>
        <end position="145"/>
    </location>
</feature>
<dbReference type="PANTHER" id="PTHR21501">
    <property type="entry name" value="PROTEIN FAM-161"/>
    <property type="match status" value="1"/>
</dbReference>